<dbReference type="PANTHER" id="PTHR32071">
    <property type="entry name" value="TRANSCRIPTIONAL REGULATORY PROTEIN"/>
    <property type="match status" value="1"/>
</dbReference>
<evidence type="ECO:0000256" key="7">
    <source>
        <dbReference type="PROSITE-ProRule" id="PRU00169"/>
    </source>
</evidence>
<dbReference type="Gene3D" id="3.40.50.2300">
    <property type="match status" value="1"/>
</dbReference>
<sequence length="448" mass="51230">MKLLLIEDEQVQRLLLKRILEKEGYTISEAKDGKTGIDLFTNEDFDLVLLDQRLPDMNGLEVIGKIKMINPIIPIIIITAYASVQDAVNAMKMGAFHYLNKPVEPDELILTIQKALESLNLKRENEELKRVLKIKYQSDKIIYKSEKMEKVMSLVYRAAQSDASVLITGESGTGKELVAGAIHNLSKRKERNFVITHLAALPETLIEAELFGYERGAFTGADRRRIGKFEFASGGTIFLDEIGELPQTVQVKLLRVLQEKKITHLGSNDEIPVDIRIICATNKNIEDEVKNGRFRDDLYYRLNVIRIHIPPLRERKEDIPPLVDNFIKNYAQRENKKIQGITDEAMRVITKYNFPGNIRELENIIERAIVFSRGDVITVDDLPDYLGAQKRNNLVGGKLNETIERIEREMITSALAKHNNNQTRAAEELGISERVLRYKMKKYKIKGE</sequence>
<dbReference type="InterPro" id="IPR025662">
    <property type="entry name" value="Sigma_54_int_dom_ATP-bd_1"/>
</dbReference>
<evidence type="ECO:0000256" key="4">
    <source>
        <dbReference type="ARBA" id="ARBA00023125"/>
    </source>
</evidence>
<name>A0A7C6EHZ8_UNCW3</name>
<evidence type="ECO:0000313" key="10">
    <source>
        <dbReference type="EMBL" id="HHS62702.1"/>
    </source>
</evidence>
<dbReference type="AlphaFoldDB" id="A0A7C6EHZ8"/>
<feature type="domain" description="Response regulatory" evidence="9">
    <location>
        <begin position="2"/>
        <end position="116"/>
    </location>
</feature>
<reference evidence="10" key="1">
    <citation type="journal article" date="2020" name="mSystems">
        <title>Genome- and Community-Level Interaction Insights into Carbon Utilization and Element Cycling Functions of Hydrothermarchaeota in Hydrothermal Sediment.</title>
        <authorList>
            <person name="Zhou Z."/>
            <person name="Liu Y."/>
            <person name="Xu W."/>
            <person name="Pan J."/>
            <person name="Luo Z.H."/>
            <person name="Li M."/>
        </authorList>
    </citation>
    <scope>NUCLEOTIDE SEQUENCE [LARGE SCALE GENOMIC DNA]</scope>
    <source>
        <strain evidence="10">SpSt-783</strain>
    </source>
</reference>
<dbReference type="SMART" id="SM00382">
    <property type="entry name" value="AAA"/>
    <property type="match status" value="1"/>
</dbReference>
<evidence type="ECO:0000259" key="8">
    <source>
        <dbReference type="PROSITE" id="PS50045"/>
    </source>
</evidence>
<dbReference type="GO" id="GO:0043565">
    <property type="term" value="F:sequence-specific DNA binding"/>
    <property type="evidence" value="ECO:0007669"/>
    <property type="project" value="InterPro"/>
</dbReference>
<dbReference type="InterPro" id="IPR058031">
    <property type="entry name" value="AAA_lid_NorR"/>
</dbReference>
<feature type="modified residue" description="4-aspartylphosphate" evidence="7">
    <location>
        <position position="51"/>
    </location>
</feature>
<dbReference type="FunFam" id="3.40.50.300:FF:000006">
    <property type="entry name" value="DNA-binding transcriptional regulator NtrC"/>
    <property type="match status" value="1"/>
</dbReference>
<dbReference type="SMART" id="SM00448">
    <property type="entry name" value="REC"/>
    <property type="match status" value="1"/>
</dbReference>
<accession>A0A7C6EHZ8</accession>
<dbReference type="PROSITE" id="PS50045">
    <property type="entry name" value="SIGMA54_INTERACT_4"/>
    <property type="match status" value="1"/>
</dbReference>
<keyword evidence="6" id="KW-0804">Transcription</keyword>
<keyword evidence="3" id="KW-0805">Transcription regulation</keyword>
<dbReference type="SUPFAM" id="SSF52540">
    <property type="entry name" value="P-loop containing nucleoside triphosphate hydrolases"/>
    <property type="match status" value="1"/>
</dbReference>
<dbReference type="FunFam" id="1.10.8.60:FF:000014">
    <property type="entry name" value="DNA-binding transcriptional regulator NtrC"/>
    <property type="match status" value="1"/>
</dbReference>
<keyword evidence="4" id="KW-0238">DNA-binding</keyword>
<dbReference type="PROSITE" id="PS00676">
    <property type="entry name" value="SIGMA54_INTERACT_2"/>
    <property type="match status" value="1"/>
</dbReference>
<evidence type="ECO:0000259" key="9">
    <source>
        <dbReference type="PROSITE" id="PS50110"/>
    </source>
</evidence>
<dbReference type="Pfam" id="PF00072">
    <property type="entry name" value="Response_reg"/>
    <property type="match status" value="1"/>
</dbReference>
<evidence type="ECO:0000256" key="6">
    <source>
        <dbReference type="ARBA" id="ARBA00023163"/>
    </source>
</evidence>
<dbReference type="InterPro" id="IPR002078">
    <property type="entry name" value="Sigma_54_int"/>
</dbReference>
<evidence type="ECO:0000256" key="5">
    <source>
        <dbReference type="ARBA" id="ARBA00023159"/>
    </source>
</evidence>
<dbReference type="Gene3D" id="3.40.50.300">
    <property type="entry name" value="P-loop containing nucleotide triphosphate hydrolases"/>
    <property type="match status" value="1"/>
</dbReference>
<gene>
    <name evidence="10" type="ORF">ENV70_03665</name>
</gene>
<dbReference type="GO" id="GO:0006355">
    <property type="term" value="P:regulation of DNA-templated transcription"/>
    <property type="evidence" value="ECO:0007669"/>
    <property type="project" value="InterPro"/>
</dbReference>
<dbReference type="InterPro" id="IPR001789">
    <property type="entry name" value="Sig_transdc_resp-reg_receiver"/>
</dbReference>
<dbReference type="Pfam" id="PF02954">
    <property type="entry name" value="HTH_8"/>
    <property type="match status" value="1"/>
</dbReference>
<dbReference type="EMBL" id="DTHJ01000077">
    <property type="protein sequence ID" value="HHS62702.1"/>
    <property type="molecule type" value="Genomic_DNA"/>
</dbReference>
<dbReference type="InterPro" id="IPR025944">
    <property type="entry name" value="Sigma_54_int_dom_CS"/>
</dbReference>
<evidence type="ECO:0000256" key="2">
    <source>
        <dbReference type="ARBA" id="ARBA00022840"/>
    </source>
</evidence>
<dbReference type="Pfam" id="PF25601">
    <property type="entry name" value="AAA_lid_14"/>
    <property type="match status" value="1"/>
</dbReference>
<feature type="domain" description="Sigma-54 factor interaction" evidence="8">
    <location>
        <begin position="141"/>
        <end position="370"/>
    </location>
</feature>
<dbReference type="SUPFAM" id="SSF52172">
    <property type="entry name" value="CheY-like"/>
    <property type="match status" value="1"/>
</dbReference>
<dbReference type="InterPro" id="IPR003593">
    <property type="entry name" value="AAA+_ATPase"/>
</dbReference>
<organism evidence="10">
    <name type="scientific">candidate division WOR-3 bacterium</name>
    <dbReference type="NCBI Taxonomy" id="2052148"/>
    <lineage>
        <taxon>Bacteria</taxon>
        <taxon>Bacteria division WOR-3</taxon>
    </lineage>
</organism>
<dbReference type="InterPro" id="IPR025943">
    <property type="entry name" value="Sigma_54_int_dom_ATP-bd_2"/>
</dbReference>
<evidence type="ECO:0000256" key="1">
    <source>
        <dbReference type="ARBA" id="ARBA00022741"/>
    </source>
</evidence>
<proteinExistence type="predicted"/>
<dbReference type="Pfam" id="PF00158">
    <property type="entry name" value="Sigma54_activat"/>
    <property type="match status" value="1"/>
</dbReference>
<dbReference type="GO" id="GO:0005524">
    <property type="term" value="F:ATP binding"/>
    <property type="evidence" value="ECO:0007669"/>
    <property type="project" value="UniProtKB-KW"/>
</dbReference>
<dbReference type="PROSITE" id="PS50110">
    <property type="entry name" value="RESPONSE_REGULATORY"/>
    <property type="match status" value="1"/>
</dbReference>
<keyword evidence="5" id="KW-0010">Activator</keyword>
<dbReference type="InterPro" id="IPR009057">
    <property type="entry name" value="Homeodomain-like_sf"/>
</dbReference>
<evidence type="ECO:0000256" key="3">
    <source>
        <dbReference type="ARBA" id="ARBA00023015"/>
    </source>
</evidence>
<dbReference type="Gene3D" id="1.10.10.60">
    <property type="entry name" value="Homeodomain-like"/>
    <property type="match status" value="1"/>
</dbReference>
<dbReference type="SUPFAM" id="SSF46689">
    <property type="entry name" value="Homeodomain-like"/>
    <property type="match status" value="1"/>
</dbReference>
<dbReference type="PRINTS" id="PR01590">
    <property type="entry name" value="HTHFIS"/>
</dbReference>
<dbReference type="Gene3D" id="1.10.8.60">
    <property type="match status" value="1"/>
</dbReference>
<dbReference type="GO" id="GO:0000160">
    <property type="term" value="P:phosphorelay signal transduction system"/>
    <property type="evidence" value="ECO:0007669"/>
    <property type="project" value="InterPro"/>
</dbReference>
<dbReference type="InterPro" id="IPR002197">
    <property type="entry name" value="HTH_Fis"/>
</dbReference>
<dbReference type="PROSITE" id="PS00688">
    <property type="entry name" value="SIGMA54_INTERACT_3"/>
    <property type="match status" value="1"/>
</dbReference>
<keyword evidence="7" id="KW-0597">Phosphoprotein</keyword>
<dbReference type="InterPro" id="IPR011006">
    <property type="entry name" value="CheY-like_superfamily"/>
</dbReference>
<keyword evidence="1" id="KW-0547">Nucleotide-binding</keyword>
<keyword evidence="2" id="KW-0067">ATP-binding</keyword>
<protein>
    <submittedName>
        <fullName evidence="10">Sigma-54-dependent Fis family transcriptional regulator</fullName>
    </submittedName>
</protein>
<dbReference type="PROSITE" id="PS00675">
    <property type="entry name" value="SIGMA54_INTERACT_1"/>
    <property type="match status" value="1"/>
</dbReference>
<comment type="caution">
    <text evidence="10">The sequence shown here is derived from an EMBL/GenBank/DDBJ whole genome shotgun (WGS) entry which is preliminary data.</text>
</comment>
<dbReference type="InterPro" id="IPR027417">
    <property type="entry name" value="P-loop_NTPase"/>
</dbReference>
<dbReference type="CDD" id="cd00009">
    <property type="entry name" value="AAA"/>
    <property type="match status" value="1"/>
</dbReference>